<dbReference type="SMART" id="SM00387">
    <property type="entry name" value="HATPase_c"/>
    <property type="match status" value="1"/>
</dbReference>
<dbReference type="PROSITE" id="PS50110">
    <property type="entry name" value="RESPONSE_REGULATORY"/>
    <property type="match status" value="1"/>
</dbReference>
<name>A0A160TFZ6_9ZZZZ</name>
<evidence type="ECO:0000256" key="1">
    <source>
        <dbReference type="ARBA" id="ARBA00022553"/>
    </source>
</evidence>
<dbReference type="AlphaFoldDB" id="A0A160TFZ6"/>
<dbReference type="SMART" id="SM00388">
    <property type="entry name" value="HisKA"/>
    <property type="match status" value="1"/>
</dbReference>
<sequence length="539" mass="57239">MIIMGGLLRPFFDGSYAPHGYCLLWEPALIRTHVIADALIAAAYFSIPLALLTLMRKREDIRYGWMIALFATFILACGATHVMSIWTLWHGNYGAEAVVKVITAIASVATAIMLWPLIPKAVALPSTASLAAANTELADAIASRDAAMSEMRAQMQQREQAERALLQAQKLEALGQLTGGIAHDFNNLLQAITGNLELIDIQPENSSGIVRWSRNARQAVERGKKLTGQLLAFSRVQKLETASFGVARMLEEARDLFGKSVGPQIKVDMEMPDEDLGVVADRGQLELALLNLTINARDAMPDGGTISIRTSAVSGTAHPDLVPGDYVMIAVSDDGIGMSREVAARAFEPFFSARLNGGGTGLGLSMVFGVVSQAGGVVEIDSVEGAGTTVRLFLRRAFDIAPGHDGPLPDEAEPEAMLTGLNVLVIDDDPDVLNTVAATLEARGATTITAADGRAGLVAAEQDGIDLTVVDFAMPGQDGADVAAQLRKAHPGRPVLIMTGFSESAKLDAVIEPGVGLLRKPFSSEELVRAIGELLPVKD</sequence>
<evidence type="ECO:0000313" key="6">
    <source>
        <dbReference type="EMBL" id="CUS43680.1"/>
    </source>
</evidence>
<dbReference type="PRINTS" id="PR00344">
    <property type="entry name" value="BCTRLSENSOR"/>
</dbReference>
<keyword evidence="6" id="KW-0418">Kinase</keyword>
<keyword evidence="6" id="KW-0808">Transferase</keyword>
<accession>A0A160TFZ6</accession>
<dbReference type="InterPro" id="IPR058544">
    <property type="entry name" value="ETR1_N"/>
</dbReference>
<dbReference type="Pfam" id="PF00072">
    <property type="entry name" value="Response_reg"/>
    <property type="match status" value="1"/>
</dbReference>
<keyword evidence="2" id="KW-0175">Coiled coil</keyword>
<dbReference type="Pfam" id="PF25487">
    <property type="entry name" value="ETR1_N"/>
    <property type="match status" value="1"/>
</dbReference>
<evidence type="ECO:0000256" key="3">
    <source>
        <dbReference type="SAM" id="Phobius"/>
    </source>
</evidence>
<dbReference type="Gene3D" id="1.10.287.130">
    <property type="match status" value="1"/>
</dbReference>
<dbReference type="InterPro" id="IPR003661">
    <property type="entry name" value="HisK_dim/P_dom"/>
</dbReference>
<dbReference type="EMBL" id="CZQE01000073">
    <property type="protein sequence ID" value="CUS43680.1"/>
    <property type="molecule type" value="Genomic_DNA"/>
</dbReference>
<dbReference type="SUPFAM" id="SSF55874">
    <property type="entry name" value="ATPase domain of HSP90 chaperone/DNA topoisomerase II/histidine kinase"/>
    <property type="match status" value="1"/>
</dbReference>
<dbReference type="SMART" id="SM00448">
    <property type="entry name" value="REC"/>
    <property type="match status" value="1"/>
</dbReference>
<dbReference type="InterPro" id="IPR011006">
    <property type="entry name" value="CheY-like_superfamily"/>
</dbReference>
<dbReference type="Gene3D" id="3.30.565.10">
    <property type="entry name" value="Histidine kinase-like ATPase, C-terminal domain"/>
    <property type="match status" value="1"/>
</dbReference>
<proteinExistence type="predicted"/>
<dbReference type="PANTHER" id="PTHR43065">
    <property type="entry name" value="SENSOR HISTIDINE KINASE"/>
    <property type="match status" value="1"/>
</dbReference>
<dbReference type="InterPro" id="IPR036097">
    <property type="entry name" value="HisK_dim/P_sf"/>
</dbReference>
<evidence type="ECO:0000259" key="4">
    <source>
        <dbReference type="PROSITE" id="PS50109"/>
    </source>
</evidence>
<feature type="domain" description="Response regulatory" evidence="5">
    <location>
        <begin position="422"/>
        <end position="535"/>
    </location>
</feature>
<evidence type="ECO:0000256" key="2">
    <source>
        <dbReference type="SAM" id="Coils"/>
    </source>
</evidence>
<keyword evidence="3" id="KW-0472">Membrane</keyword>
<dbReference type="InterPro" id="IPR003594">
    <property type="entry name" value="HATPase_dom"/>
</dbReference>
<dbReference type="InterPro" id="IPR036890">
    <property type="entry name" value="HATPase_C_sf"/>
</dbReference>
<protein>
    <submittedName>
        <fullName evidence="6">Sensory box histidine kinase</fullName>
    </submittedName>
</protein>
<organism evidence="6">
    <name type="scientific">hydrothermal vent metagenome</name>
    <dbReference type="NCBI Taxonomy" id="652676"/>
    <lineage>
        <taxon>unclassified sequences</taxon>
        <taxon>metagenomes</taxon>
        <taxon>ecological metagenomes</taxon>
    </lineage>
</organism>
<dbReference type="PANTHER" id="PTHR43065:SF49">
    <property type="entry name" value="HISTIDINE KINASE"/>
    <property type="match status" value="1"/>
</dbReference>
<dbReference type="InterPro" id="IPR004358">
    <property type="entry name" value="Sig_transdc_His_kin-like_C"/>
</dbReference>
<dbReference type="InterPro" id="IPR001789">
    <property type="entry name" value="Sig_transdc_resp-reg_receiver"/>
</dbReference>
<evidence type="ECO:0000259" key="5">
    <source>
        <dbReference type="PROSITE" id="PS50110"/>
    </source>
</evidence>
<keyword evidence="1" id="KW-0597">Phosphoprotein</keyword>
<feature type="transmembrane region" description="Helical" evidence="3">
    <location>
        <begin position="34"/>
        <end position="55"/>
    </location>
</feature>
<dbReference type="GO" id="GO:0000155">
    <property type="term" value="F:phosphorelay sensor kinase activity"/>
    <property type="evidence" value="ECO:0007669"/>
    <property type="project" value="InterPro"/>
</dbReference>
<feature type="domain" description="Histidine kinase" evidence="4">
    <location>
        <begin position="180"/>
        <end position="398"/>
    </location>
</feature>
<dbReference type="SUPFAM" id="SSF52172">
    <property type="entry name" value="CheY-like"/>
    <property type="match status" value="1"/>
</dbReference>
<dbReference type="InterPro" id="IPR005467">
    <property type="entry name" value="His_kinase_dom"/>
</dbReference>
<keyword evidence="3" id="KW-0812">Transmembrane</keyword>
<reference evidence="6" key="1">
    <citation type="submission" date="2015-10" db="EMBL/GenBank/DDBJ databases">
        <authorList>
            <person name="Gilbert D.G."/>
        </authorList>
    </citation>
    <scope>NUCLEOTIDE SEQUENCE</scope>
</reference>
<feature type="coiled-coil region" evidence="2">
    <location>
        <begin position="144"/>
        <end position="174"/>
    </location>
</feature>
<gene>
    <name evidence="6" type="ORF">MGWOODY_Smn2766</name>
</gene>
<dbReference type="Gene3D" id="3.40.50.2300">
    <property type="match status" value="1"/>
</dbReference>
<dbReference type="CDD" id="cd00082">
    <property type="entry name" value="HisKA"/>
    <property type="match status" value="1"/>
</dbReference>
<dbReference type="PROSITE" id="PS50109">
    <property type="entry name" value="HIS_KIN"/>
    <property type="match status" value="1"/>
</dbReference>
<keyword evidence="3" id="KW-1133">Transmembrane helix</keyword>
<dbReference type="Pfam" id="PF02518">
    <property type="entry name" value="HATPase_c"/>
    <property type="match status" value="1"/>
</dbReference>
<dbReference type="SUPFAM" id="SSF47384">
    <property type="entry name" value="Homodimeric domain of signal transducing histidine kinase"/>
    <property type="match status" value="1"/>
</dbReference>
<feature type="transmembrane region" description="Helical" evidence="3">
    <location>
        <begin position="67"/>
        <end position="89"/>
    </location>
</feature>